<organism evidence="2 3">
    <name type="scientific">Haloarcula onubensis</name>
    <dbReference type="NCBI Taxonomy" id="2950539"/>
    <lineage>
        <taxon>Archaea</taxon>
        <taxon>Methanobacteriati</taxon>
        <taxon>Methanobacteriota</taxon>
        <taxon>Stenosarchaea group</taxon>
        <taxon>Halobacteria</taxon>
        <taxon>Halobacteriales</taxon>
        <taxon>Haloarculaceae</taxon>
        <taxon>Haloarcula</taxon>
    </lineage>
</organism>
<feature type="region of interest" description="Disordered" evidence="1">
    <location>
        <begin position="1"/>
        <end position="68"/>
    </location>
</feature>
<reference evidence="2 3" key="1">
    <citation type="submission" date="2022-06" db="EMBL/GenBank/DDBJ databases">
        <title>Halomicroarcula sp. a new haloarchaeum isolate from saline soil.</title>
        <authorList>
            <person name="Strakova D."/>
            <person name="Galisteo C."/>
            <person name="Sanchez-Porro C."/>
            <person name="Ventosa A."/>
        </authorList>
    </citation>
    <scope>NUCLEOTIDE SEQUENCE [LARGE SCALE GENOMIC DNA]</scope>
    <source>
        <strain evidence="2 3">S3CR25-11</strain>
    </source>
</reference>
<dbReference type="EMBL" id="JAMQOS010000008">
    <property type="protein sequence ID" value="MDS0284425.1"/>
    <property type="molecule type" value="Genomic_DNA"/>
</dbReference>
<sequence length="140" mass="15073">MANGMKSGSGEDPFADVETGGSNDASRGDEESGSESSAESTEAVVDEVEEGTGSSGGSTTDSNYPWLFTRSNAKDGREMVQFFLQQETQANESHAQADLEAMLGEEPLVLDIREAAYQVALEQHLEDVATQLREWGYDAK</sequence>
<comment type="caution">
    <text evidence="2">The sequence shown here is derived from an EMBL/GenBank/DDBJ whole genome shotgun (WGS) entry which is preliminary data.</text>
</comment>
<evidence type="ECO:0000313" key="3">
    <source>
        <dbReference type="Proteomes" id="UP001268864"/>
    </source>
</evidence>
<dbReference type="InterPro" id="IPR058276">
    <property type="entry name" value="DUF7970"/>
</dbReference>
<proteinExistence type="predicted"/>
<evidence type="ECO:0000256" key="1">
    <source>
        <dbReference type="SAM" id="MobiDB-lite"/>
    </source>
</evidence>
<name>A0ABU2FUH7_9EURY</name>
<dbReference type="Proteomes" id="UP001268864">
    <property type="component" value="Unassembled WGS sequence"/>
</dbReference>
<evidence type="ECO:0000313" key="2">
    <source>
        <dbReference type="EMBL" id="MDS0284425.1"/>
    </source>
</evidence>
<dbReference type="RefSeq" id="WP_310902088.1">
    <property type="nucleotide sequence ID" value="NZ_JAMQOS010000008.1"/>
</dbReference>
<gene>
    <name evidence="2" type="ORF">NDI86_20220</name>
</gene>
<dbReference type="Pfam" id="PF25925">
    <property type="entry name" value="DUF7970"/>
    <property type="match status" value="1"/>
</dbReference>
<keyword evidence="3" id="KW-1185">Reference proteome</keyword>
<feature type="compositionally biased region" description="Low complexity" evidence="1">
    <location>
        <begin position="34"/>
        <end position="43"/>
    </location>
</feature>
<protein>
    <submittedName>
        <fullName evidence="2">Uncharacterized protein</fullName>
    </submittedName>
</protein>
<accession>A0ABU2FUH7</accession>